<feature type="transmembrane region" description="Helical" evidence="3">
    <location>
        <begin position="479"/>
        <end position="502"/>
    </location>
</feature>
<dbReference type="InterPro" id="IPR050541">
    <property type="entry name" value="LRR_TM_domain-containing"/>
</dbReference>
<keyword evidence="6" id="KW-1185">Reference proteome</keyword>
<dbReference type="Gene3D" id="3.80.10.10">
    <property type="entry name" value="Ribonuclease Inhibitor"/>
    <property type="match status" value="1"/>
</dbReference>
<name>A0A9Q0N7T1_9DIPT</name>
<keyword evidence="4" id="KW-0732">Signal</keyword>
<evidence type="ECO:0000313" key="5">
    <source>
        <dbReference type="EMBL" id="KAJ6645386.1"/>
    </source>
</evidence>
<organism evidence="5 6">
    <name type="scientific">Pseudolycoriella hygida</name>
    <dbReference type="NCBI Taxonomy" id="35572"/>
    <lineage>
        <taxon>Eukaryota</taxon>
        <taxon>Metazoa</taxon>
        <taxon>Ecdysozoa</taxon>
        <taxon>Arthropoda</taxon>
        <taxon>Hexapoda</taxon>
        <taxon>Insecta</taxon>
        <taxon>Pterygota</taxon>
        <taxon>Neoptera</taxon>
        <taxon>Endopterygota</taxon>
        <taxon>Diptera</taxon>
        <taxon>Nematocera</taxon>
        <taxon>Sciaroidea</taxon>
        <taxon>Sciaridae</taxon>
        <taxon>Pseudolycoriella</taxon>
    </lineage>
</organism>
<protein>
    <submittedName>
        <fullName evidence="5">Leucine-rich repeat-containing protein 4B</fullName>
    </submittedName>
</protein>
<keyword evidence="2" id="KW-0677">Repeat</keyword>
<feature type="chain" id="PRO_5040224413" evidence="4">
    <location>
        <begin position="24"/>
        <end position="576"/>
    </location>
</feature>
<feature type="signal peptide" evidence="4">
    <location>
        <begin position="1"/>
        <end position="23"/>
    </location>
</feature>
<evidence type="ECO:0000256" key="2">
    <source>
        <dbReference type="ARBA" id="ARBA00022737"/>
    </source>
</evidence>
<dbReference type="PANTHER" id="PTHR24369:SF216">
    <property type="entry name" value="CD180 MOLECULE"/>
    <property type="match status" value="1"/>
</dbReference>
<keyword evidence="1" id="KW-0433">Leucine-rich repeat</keyword>
<accession>A0A9Q0N7T1</accession>
<dbReference type="EMBL" id="WJQU01000001">
    <property type="protein sequence ID" value="KAJ6645386.1"/>
    <property type="molecule type" value="Genomic_DNA"/>
</dbReference>
<dbReference type="Proteomes" id="UP001151699">
    <property type="component" value="Chromosome A"/>
</dbReference>
<dbReference type="InterPro" id="IPR003591">
    <property type="entry name" value="Leu-rich_rpt_typical-subtyp"/>
</dbReference>
<keyword evidence="3" id="KW-0472">Membrane</keyword>
<dbReference type="GO" id="GO:0005886">
    <property type="term" value="C:plasma membrane"/>
    <property type="evidence" value="ECO:0007669"/>
    <property type="project" value="TreeGrafter"/>
</dbReference>
<gene>
    <name evidence="5" type="primary">LRRC4B</name>
    <name evidence="5" type="ORF">Bhyg_00592</name>
</gene>
<feature type="non-terminal residue" evidence="5">
    <location>
        <position position="576"/>
    </location>
</feature>
<keyword evidence="3" id="KW-0812">Transmembrane</keyword>
<reference evidence="5" key="1">
    <citation type="submission" date="2022-07" db="EMBL/GenBank/DDBJ databases">
        <authorList>
            <person name="Trinca V."/>
            <person name="Uliana J.V.C."/>
            <person name="Torres T.T."/>
            <person name="Ward R.J."/>
            <person name="Monesi N."/>
        </authorList>
    </citation>
    <scope>NUCLEOTIDE SEQUENCE</scope>
    <source>
        <strain evidence="5">HSMRA1968</strain>
        <tissue evidence="5">Whole embryos</tissue>
    </source>
</reference>
<dbReference type="InterPro" id="IPR001611">
    <property type="entry name" value="Leu-rich_rpt"/>
</dbReference>
<evidence type="ECO:0000256" key="1">
    <source>
        <dbReference type="ARBA" id="ARBA00022614"/>
    </source>
</evidence>
<dbReference type="SMART" id="SM00369">
    <property type="entry name" value="LRR_TYP"/>
    <property type="match status" value="2"/>
</dbReference>
<dbReference type="InterPro" id="IPR032675">
    <property type="entry name" value="LRR_dom_sf"/>
</dbReference>
<sequence>MQKIRGGVIVGVILIFKCIATEAGCTWNVGNPGTECLMQCINSNTTTVIKEIEQLSKEIGKEDCLANGIWLRLRTLSYPNSTVPSLWFTVDVKVFKLEVYLNDVKSVSVDAFNSNAFQTVKTLIFENFGLEIVPNGIFNGLNALETINIKSAKGINRIENGVVDTLSELKEFTLEQSLKSNPEININGITGSEALLKLEYVKIKYNLTNAIRKSSLKGLTKIKSLDLSSSQIKSIEDNSFDAISDTIEQLDLSGNSLTTVPSELFHMVLPNIKTINIGGNSWHCDCDLVSFQLFIKQYERNFIGYDCSSPTACRATNIVESDCFSDCEIPVTTTSLITTTVATTEEVTFSPPGANFMIQCDNTPDKVSIKRPIGYMTITESENGDINLNFEDEMDSTSSVIVWFNEEQNSGHVVGDQINCFDKEGVASIPITDLTDNKIYSFCLMDKGSTSVSPLDCISYMKRQLRNDPVWLFESSKTLTLTLMIISLTICVLIGMGIGYWVSVRTNNEAGNFSTKTRNSVDSNPDMKQRMSNVTTYTNNTMLSSSTYGNHLWKPPLPERPSTLLEEPIYATVDDQ</sequence>
<evidence type="ECO:0000256" key="4">
    <source>
        <dbReference type="SAM" id="SignalP"/>
    </source>
</evidence>
<proteinExistence type="predicted"/>
<dbReference type="PANTHER" id="PTHR24369">
    <property type="entry name" value="ANTIGEN BSP, PUTATIVE-RELATED"/>
    <property type="match status" value="1"/>
</dbReference>
<evidence type="ECO:0000256" key="3">
    <source>
        <dbReference type="SAM" id="Phobius"/>
    </source>
</evidence>
<dbReference type="OrthoDB" id="26525at2759"/>
<evidence type="ECO:0000313" key="6">
    <source>
        <dbReference type="Proteomes" id="UP001151699"/>
    </source>
</evidence>
<dbReference type="AlphaFoldDB" id="A0A9Q0N7T1"/>
<dbReference type="Pfam" id="PF13855">
    <property type="entry name" value="LRR_8"/>
    <property type="match status" value="1"/>
</dbReference>
<keyword evidence="3" id="KW-1133">Transmembrane helix</keyword>
<comment type="caution">
    <text evidence="5">The sequence shown here is derived from an EMBL/GenBank/DDBJ whole genome shotgun (WGS) entry which is preliminary data.</text>
</comment>
<dbReference type="SUPFAM" id="SSF52058">
    <property type="entry name" value="L domain-like"/>
    <property type="match status" value="1"/>
</dbReference>